<accession>A0A9Q1A5Z2</accession>
<dbReference type="GO" id="GO:0006032">
    <property type="term" value="P:chitin catabolic process"/>
    <property type="evidence" value="ECO:0007669"/>
    <property type="project" value="TreeGrafter"/>
</dbReference>
<evidence type="ECO:0000256" key="3">
    <source>
        <dbReference type="RuleBase" id="RU000489"/>
    </source>
</evidence>
<organism evidence="6 7">
    <name type="scientific">Salix koriyanagi</name>
    <dbReference type="NCBI Taxonomy" id="2511006"/>
    <lineage>
        <taxon>Eukaryota</taxon>
        <taxon>Viridiplantae</taxon>
        <taxon>Streptophyta</taxon>
        <taxon>Embryophyta</taxon>
        <taxon>Tracheophyta</taxon>
        <taxon>Spermatophyta</taxon>
        <taxon>Magnoliopsida</taxon>
        <taxon>eudicotyledons</taxon>
        <taxon>Gunneridae</taxon>
        <taxon>Pentapetalae</taxon>
        <taxon>rosids</taxon>
        <taxon>fabids</taxon>
        <taxon>Malpighiales</taxon>
        <taxon>Salicaceae</taxon>
        <taxon>Saliceae</taxon>
        <taxon>Salix</taxon>
    </lineage>
</organism>
<evidence type="ECO:0000313" key="6">
    <source>
        <dbReference type="EMBL" id="KAJ6759131.1"/>
    </source>
</evidence>
<evidence type="ECO:0000313" key="7">
    <source>
        <dbReference type="Proteomes" id="UP001151752"/>
    </source>
</evidence>
<dbReference type="PROSITE" id="PS51910">
    <property type="entry name" value="GH18_2"/>
    <property type="match status" value="1"/>
</dbReference>
<sequence>MASPPAIKAANFTGTLHQKNPQLKTLVTFGGASSDPDLFARMVSNKGSRKIFIDSAIQVARTYGFDGMDLDWEFPRNQEEMAGMGQLFKEWRVAINKEVSSTHLTSCLDLVLSKPQSHPPPAGPVLVCMAMVTQQEAESTHRSPLLPTAAI</sequence>
<dbReference type="SUPFAM" id="SSF51445">
    <property type="entry name" value="(Trans)glycosidases"/>
    <property type="match status" value="1"/>
</dbReference>
<dbReference type="Gene3D" id="3.20.20.80">
    <property type="entry name" value="Glycosidases"/>
    <property type="match status" value="1"/>
</dbReference>
<evidence type="ECO:0000259" key="5">
    <source>
        <dbReference type="PROSITE" id="PS51910"/>
    </source>
</evidence>
<dbReference type="InterPro" id="IPR050314">
    <property type="entry name" value="Glycosyl_Hydrlase_18"/>
</dbReference>
<dbReference type="AlphaFoldDB" id="A0A9Q1A5Z2"/>
<dbReference type="EMBL" id="JAPFFM010000006">
    <property type="protein sequence ID" value="KAJ6759131.1"/>
    <property type="molecule type" value="Genomic_DNA"/>
</dbReference>
<keyword evidence="1 3" id="KW-0378">Hydrolase</keyword>
<reference evidence="6" key="2">
    <citation type="journal article" date="2023" name="Int. J. Mol. Sci.">
        <title>De Novo Assembly and Annotation of 11 Diverse Shrub Willow (Salix) Genomes Reveals Novel Gene Organization in Sex-Linked Regions.</title>
        <authorList>
            <person name="Hyden B."/>
            <person name="Feng K."/>
            <person name="Yates T.B."/>
            <person name="Jawdy S."/>
            <person name="Cereghino C."/>
            <person name="Smart L.B."/>
            <person name="Muchero W."/>
        </authorList>
    </citation>
    <scope>NUCLEOTIDE SEQUENCE</scope>
    <source>
        <tissue evidence="6">Shoot tip</tissue>
    </source>
</reference>
<evidence type="ECO:0000256" key="1">
    <source>
        <dbReference type="ARBA" id="ARBA00022801"/>
    </source>
</evidence>
<dbReference type="InterPro" id="IPR001223">
    <property type="entry name" value="Glyco_hydro18_cat"/>
</dbReference>
<comment type="similarity">
    <text evidence="4">Belongs to the glycosyl hydrolase 18 family.</text>
</comment>
<protein>
    <submittedName>
        <fullName evidence="6">CHITINASE</fullName>
    </submittedName>
</protein>
<evidence type="ECO:0000256" key="4">
    <source>
        <dbReference type="RuleBase" id="RU004453"/>
    </source>
</evidence>
<keyword evidence="2 3" id="KW-0326">Glycosidase</keyword>
<dbReference type="GO" id="GO:0005576">
    <property type="term" value="C:extracellular region"/>
    <property type="evidence" value="ECO:0007669"/>
    <property type="project" value="TreeGrafter"/>
</dbReference>
<evidence type="ECO:0000256" key="2">
    <source>
        <dbReference type="ARBA" id="ARBA00023295"/>
    </source>
</evidence>
<name>A0A9Q1A5Z2_9ROSI</name>
<dbReference type="PANTHER" id="PTHR11177">
    <property type="entry name" value="CHITINASE"/>
    <property type="match status" value="1"/>
</dbReference>
<reference evidence="6" key="1">
    <citation type="submission" date="2022-11" db="EMBL/GenBank/DDBJ databases">
        <authorList>
            <person name="Hyden B.L."/>
            <person name="Feng K."/>
            <person name="Yates T."/>
            <person name="Jawdy S."/>
            <person name="Smart L.B."/>
            <person name="Muchero W."/>
        </authorList>
    </citation>
    <scope>NUCLEOTIDE SEQUENCE</scope>
    <source>
        <tissue evidence="6">Shoot tip</tissue>
    </source>
</reference>
<dbReference type="InterPro" id="IPR017853">
    <property type="entry name" value="GH"/>
</dbReference>
<dbReference type="Pfam" id="PF00704">
    <property type="entry name" value="Glyco_hydro_18"/>
    <property type="match status" value="1"/>
</dbReference>
<keyword evidence="7" id="KW-1185">Reference proteome</keyword>
<dbReference type="GO" id="GO:0004568">
    <property type="term" value="F:chitinase activity"/>
    <property type="evidence" value="ECO:0007669"/>
    <property type="project" value="TreeGrafter"/>
</dbReference>
<feature type="domain" description="GH18" evidence="5">
    <location>
        <begin position="1"/>
        <end position="151"/>
    </location>
</feature>
<dbReference type="PANTHER" id="PTHR11177:SF396">
    <property type="entry name" value="NOD FACTOR HYDROLASE PROTEIN 1"/>
    <property type="match status" value="1"/>
</dbReference>
<dbReference type="Proteomes" id="UP001151752">
    <property type="component" value="Chromosome 18"/>
</dbReference>
<proteinExistence type="inferred from homology"/>
<dbReference type="GO" id="GO:0005975">
    <property type="term" value="P:carbohydrate metabolic process"/>
    <property type="evidence" value="ECO:0007669"/>
    <property type="project" value="InterPro"/>
</dbReference>
<dbReference type="PROSITE" id="PS01095">
    <property type="entry name" value="GH18_1"/>
    <property type="match status" value="1"/>
</dbReference>
<dbReference type="GO" id="GO:0008061">
    <property type="term" value="F:chitin binding"/>
    <property type="evidence" value="ECO:0007669"/>
    <property type="project" value="TreeGrafter"/>
</dbReference>
<gene>
    <name evidence="6" type="ORF">OIU74_025737</name>
</gene>
<comment type="caution">
    <text evidence="6">The sequence shown here is derived from an EMBL/GenBank/DDBJ whole genome shotgun (WGS) entry which is preliminary data.</text>
</comment>
<dbReference type="InterPro" id="IPR001579">
    <property type="entry name" value="Glyco_hydro_18_chit_AS"/>
</dbReference>